<evidence type="ECO:0000313" key="2">
    <source>
        <dbReference type="Proteomes" id="UP000027073"/>
    </source>
</evidence>
<evidence type="ECO:0000313" key="1">
    <source>
        <dbReference type="EMBL" id="KDQ23356.1"/>
    </source>
</evidence>
<dbReference type="AlphaFoldDB" id="A0A067NHZ6"/>
<organism evidence="1 2">
    <name type="scientific">Pleurotus ostreatus (strain PC15)</name>
    <name type="common">Oyster mushroom</name>
    <dbReference type="NCBI Taxonomy" id="1137138"/>
    <lineage>
        <taxon>Eukaryota</taxon>
        <taxon>Fungi</taxon>
        <taxon>Dikarya</taxon>
        <taxon>Basidiomycota</taxon>
        <taxon>Agaricomycotina</taxon>
        <taxon>Agaricomycetes</taxon>
        <taxon>Agaricomycetidae</taxon>
        <taxon>Agaricales</taxon>
        <taxon>Pleurotineae</taxon>
        <taxon>Pleurotaceae</taxon>
        <taxon>Pleurotus</taxon>
    </lineage>
</organism>
<reference evidence="2" key="1">
    <citation type="journal article" date="2014" name="Proc. Natl. Acad. Sci. U.S.A.">
        <title>Extensive sampling of basidiomycete genomes demonstrates inadequacy of the white-rot/brown-rot paradigm for wood decay fungi.</title>
        <authorList>
            <person name="Riley R."/>
            <person name="Salamov A.A."/>
            <person name="Brown D.W."/>
            <person name="Nagy L.G."/>
            <person name="Floudas D."/>
            <person name="Held B.W."/>
            <person name="Levasseur A."/>
            <person name="Lombard V."/>
            <person name="Morin E."/>
            <person name="Otillar R."/>
            <person name="Lindquist E.A."/>
            <person name="Sun H."/>
            <person name="LaButti K.M."/>
            <person name="Schmutz J."/>
            <person name="Jabbour D."/>
            <person name="Luo H."/>
            <person name="Baker S.E."/>
            <person name="Pisabarro A.G."/>
            <person name="Walton J.D."/>
            <person name="Blanchette R.A."/>
            <person name="Henrissat B."/>
            <person name="Martin F."/>
            <person name="Cullen D."/>
            <person name="Hibbett D.S."/>
            <person name="Grigoriev I.V."/>
        </authorList>
    </citation>
    <scope>NUCLEOTIDE SEQUENCE [LARGE SCALE GENOMIC DNA]</scope>
    <source>
        <strain evidence="2">PC15</strain>
    </source>
</reference>
<proteinExistence type="predicted"/>
<dbReference type="HOGENOM" id="CLU_877502_0_0_1"/>
<evidence type="ECO:0008006" key="3">
    <source>
        <dbReference type="Google" id="ProtNLM"/>
    </source>
</evidence>
<accession>A0A067NHZ6</accession>
<sequence length="317" mass="36241">MVGDSDTLRAPALVCHDWLPICYGLIYVLATTDEWGGPGIMPKEEFLRIYSASPYLSQYVTDISFKLAWPTPTDVYHPYLISFPKLLSLYLECIDYGHKVPRSDTLSPSVVSLIPRLVVSSALTRLSIVSFNIPSIPNPFRSGEILSANLRSLTLLRMSHPEPHPIYMDGLHELEIDNVPSFHMLAINAPSLPSLTVLYLVRNLMPRKCPFDITKLALKLSPNPSWTSAAAFELPRLIRLETLALQARNWEIVNYTVYFPWFCKCIQQINEVYQLQRLEIRLLDYSSFRTLSPSDFSSPDGLFIRRWYCNQIPDVQE</sequence>
<dbReference type="EMBL" id="KL198013">
    <property type="protein sequence ID" value="KDQ23356.1"/>
    <property type="molecule type" value="Genomic_DNA"/>
</dbReference>
<protein>
    <recommendedName>
        <fullName evidence="3">F-box domain-containing protein</fullName>
    </recommendedName>
</protein>
<dbReference type="VEuPathDB" id="FungiDB:PLEOSDRAFT_1108999"/>
<name>A0A067NHZ6_PLEO1</name>
<gene>
    <name evidence="1" type="ORF">PLEOSDRAFT_1108999</name>
</gene>
<dbReference type="InParanoid" id="A0A067NHZ6"/>
<dbReference type="SUPFAM" id="SSF52047">
    <property type="entry name" value="RNI-like"/>
    <property type="match status" value="1"/>
</dbReference>
<dbReference type="Proteomes" id="UP000027073">
    <property type="component" value="Unassembled WGS sequence"/>
</dbReference>